<dbReference type="InterPro" id="IPR032720">
    <property type="entry name" value="Cys_rich_CWC"/>
</dbReference>
<dbReference type="AlphaFoldDB" id="A0A6N6WH51"/>
<dbReference type="EMBL" id="VOSW01000016">
    <property type="protein sequence ID" value="KAE8759982.1"/>
    <property type="molecule type" value="Genomic_DNA"/>
</dbReference>
<name>A0A6N6WH51_9BURK</name>
<dbReference type="Proteomes" id="UP000463700">
    <property type="component" value="Unassembled WGS sequence"/>
</dbReference>
<reference evidence="1 2" key="1">
    <citation type="journal article" date="2020" name="Int. J. Syst. Evol. Microbiol.">
        <title>Paraburkholderia madseniana sp. nov., a phenolic acid-degrading bacterium isolated from acidic forest soil.</title>
        <authorList>
            <person name="Wilhelm R.C."/>
            <person name="Murphy S.J.L."/>
            <person name="Feriancek N.M."/>
            <person name="Karasz D.C."/>
            <person name="DeRito C.M."/>
            <person name="Newman J.D."/>
            <person name="Buckley D.H."/>
        </authorList>
    </citation>
    <scope>NUCLEOTIDE SEQUENCE [LARGE SCALE GENOMIC DNA]</scope>
    <source>
        <strain evidence="1 2">RP11</strain>
    </source>
</reference>
<evidence type="ECO:0000313" key="2">
    <source>
        <dbReference type="Proteomes" id="UP000463700"/>
    </source>
</evidence>
<gene>
    <name evidence="1" type="ORF">FSO04_10850</name>
</gene>
<evidence type="ECO:0008006" key="3">
    <source>
        <dbReference type="Google" id="ProtNLM"/>
    </source>
</evidence>
<organism evidence="1 2">
    <name type="scientific">Paraburkholderia madseniana</name>
    <dbReference type="NCBI Taxonomy" id="2599607"/>
    <lineage>
        <taxon>Bacteria</taxon>
        <taxon>Pseudomonadati</taxon>
        <taxon>Pseudomonadota</taxon>
        <taxon>Betaproteobacteria</taxon>
        <taxon>Burkholderiales</taxon>
        <taxon>Burkholderiaceae</taxon>
        <taxon>Paraburkholderia</taxon>
    </lineage>
</organism>
<proteinExistence type="predicted"/>
<dbReference type="Pfam" id="PF14375">
    <property type="entry name" value="Cys_rich_CWC"/>
    <property type="match status" value="1"/>
</dbReference>
<sequence length="74" mass="7662">MKPSASRSASSALCPRCGHAFDCAMHGVPFDCWCREMPALPADRLDASGRCLCPECLAAEIARAVQPGPGAGSV</sequence>
<protein>
    <recommendedName>
        <fullName evidence="3">Cysteine-rich CWC family protein</fullName>
    </recommendedName>
</protein>
<comment type="caution">
    <text evidence="1">The sequence shown here is derived from an EMBL/GenBank/DDBJ whole genome shotgun (WGS) entry which is preliminary data.</text>
</comment>
<accession>A0A6N6WH51</accession>
<dbReference type="RefSeq" id="WP_154559684.1">
    <property type="nucleotide sequence ID" value="NZ_VOSW01000016.1"/>
</dbReference>
<dbReference type="OrthoDB" id="331868at2"/>
<evidence type="ECO:0000313" key="1">
    <source>
        <dbReference type="EMBL" id="KAE8759982.1"/>
    </source>
</evidence>